<dbReference type="InterPro" id="IPR029058">
    <property type="entry name" value="AB_hydrolase_fold"/>
</dbReference>
<dbReference type="Pfam" id="PF12697">
    <property type="entry name" value="Abhydrolase_6"/>
    <property type="match status" value="1"/>
</dbReference>
<dbReference type="InterPro" id="IPR000073">
    <property type="entry name" value="AB_hydrolase_1"/>
</dbReference>
<gene>
    <name evidence="2" type="ORF">ACFONL_19630</name>
</gene>
<dbReference type="PANTHER" id="PTHR47914">
    <property type="entry name" value="ALPHA/BETA-HYDROLASES SUPERFAMILY PROTEIN"/>
    <property type="match status" value="1"/>
</dbReference>
<evidence type="ECO:0000313" key="2">
    <source>
        <dbReference type="EMBL" id="MFC3639553.1"/>
    </source>
</evidence>
<keyword evidence="2" id="KW-0378">Hydrolase</keyword>
<dbReference type="EMBL" id="JBHRYC010000098">
    <property type="protein sequence ID" value="MFC3639553.1"/>
    <property type="molecule type" value="Genomic_DNA"/>
</dbReference>
<sequence length="288" mass="31288">MTFSDETIEWEADGRKLRIGLTRAGTGPRLLMLPAPSSISTRAELRPLQGRLADRYTCIAADLPGFGEGPKPKIDWRPDHLRSWISLLLRDIVKPDAIVAAGHAAGYVIDHAARHPGGTGPLLLLSPTWRGPLPTMAGKRLPIFGAMARAVDPPVAGAAFYRLNVNGPVIRMMARGHVYGDPAWFTPERMAEKRKVTESPGARHASFRFVTGELDPFTSREDFLAAASQASTRINVLYGARTPRKTMAEIAALNALPHVTSLSVAQGKLSFYEEHPDQTAEGLLGLLT</sequence>
<evidence type="ECO:0000313" key="3">
    <source>
        <dbReference type="Proteomes" id="UP001595704"/>
    </source>
</evidence>
<organism evidence="2 3">
    <name type="scientific">Camelimonas fluminis</name>
    <dbReference type="NCBI Taxonomy" id="1576911"/>
    <lineage>
        <taxon>Bacteria</taxon>
        <taxon>Pseudomonadati</taxon>
        <taxon>Pseudomonadota</taxon>
        <taxon>Alphaproteobacteria</taxon>
        <taxon>Hyphomicrobiales</taxon>
        <taxon>Chelatococcaceae</taxon>
        <taxon>Camelimonas</taxon>
    </lineage>
</organism>
<protein>
    <submittedName>
        <fullName evidence="2">Alpha/beta fold hydrolase</fullName>
    </submittedName>
</protein>
<accession>A0ABV7UML5</accession>
<dbReference type="Gene3D" id="3.40.50.1820">
    <property type="entry name" value="alpha/beta hydrolase"/>
    <property type="match status" value="1"/>
</dbReference>
<comment type="caution">
    <text evidence="2">The sequence shown here is derived from an EMBL/GenBank/DDBJ whole genome shotgun (WGS) entry which is preliminary data.</text>
</comment>
<dbReference type="Proteomes" id="UP001595704">
    <property type="component" value="Unassembled WGS sequence"/>
</dbReference>
<dbReference type="GO" id="GO:0016787">
    <property type="term" value="F:hydrolase activity"/>
    <property type="evidence" value="ECO:0007669"/>
    <property type="project" value="UniProtKB-KW"/>
</dbReference>
<name>A0ABV7UML5_9HYPH</name>
<dbReference type="SUPFAM" id="SSF53474">
    <property type="entry name" value="alpha/beta-Hydrolases"/>
    <property type="match status" value="1"/>
</dbReference>
<feature type="domain" description="AB hydrolase-1" evidence="1">
    <location>
        <begin position="46"/>
        <end position="280"/>
    </location>
</feature>
<dbReference type="PANTHER" id="PTHR47914:SF1">
    <property type="entry name" value="ALPHA_BETA-HYDROLASES SUPERFAMILY PROTEIN"/>
    <property type="match status" value="1"/>
</dbReference>
<evidence type="ECO:0000259" key="1">
    <source>
        <dbReference type="Pfam" id="PF12697"/>
    </source>
</evidence>
<reference evidence="3" key="1">
    <citation type="journal article" date="2019" name="Int. J. Syst. Evol. Microbiol.">
        <title>The Global Catalogue of Microorganisms (GCM) 10K type strain sequencing project: providing services to taxonomists for standard genome sequencing and annotation.</title>
        <authorList>
            <consortium name="The Broad Institute Genomics Platform"/>
            <consortium name="The Broad Institute Genome Sequencing Center for Infectious Disease"/>
            <person name="Wu L."/>
            <person name="Ma J."/>
        </authorList>
    </citation>
    <scope>NUCLEOTIDE SEQUENCE [LARGE SCALE GENOMIC DNA]</scope>
    <source>
        <strain evidence="3">KCTC 42282</strain>
    </source>
</reference>
<proteinExistence type="predicted"/>
<keyword evidence="3" id="KW-1185">Reference proteome</keyword>
<dbReference type="RefSeq" id="WP_191318677.1">
    <property type="nucleotide sequence ID" value="NZ_BNCG01000004.1"/>
</dbReference>